<evidence type="ECO:0000256" key="1">
    <source>
        <dbReference type="HAMAP-Rule" id="MF_00598"/>
    </source>
</evidence>
<keyword evidence="3" id="KW-1185">Reference proteome</keyword>
<comment type="caution">
    <text evidence="2">The sequence shown here is derived from an EMBL/GenBank/DDBJ whole genome shotgun (WGS) entry which is preliminary data.</text>
</comment>
<organism evidence="2 3">
    <name type="scientific">Candidatus Thiodiazotropha endoloripes</name>
    <dbReference type="NCBI Taxonomy" id="1818881"/>
    <lineage>
        <taxon>Bacteria</taxon>
        <taxon>Pseudomonadati</taxon>
        <taxon>Pseudomonadota</taxon>
        <taxon>Gammaproteobacteria</taxon>
        <taxon>Chromatiales</taxon>
        <taxon>Sedimenticolaceae</taxon>
        <taxon>Candidatus Thiodiazotropha</taxon>
    </lineage>
</organism>
<dbReference type="PANTHER" id="PTHR38692:SF1">
    <property type="entry name" value="PROTEIN SMG"/>
    <property type="match status" value="1"/>
</dbReference>
<name>A0A1E2UMF5_9GAMM</name>
<protein>
    <recommendedName>
        <fullName evidence="1">Protein Smg homolog</fullName>
    </recommendedName>
</protein>
<dbReference type="STRING" id="1818881.A3196_03255"/>
<proteinExistence type="inferred from homology"/>
<comment type="similarity">
    <text evidence="1">Belongs to the Smg family.</text>
</comment>
<dbReference type="Pfam" id="PF04361">
    <property type="entry name" value="DUF494"/>
    <property type="match status" value="1"/>
</dbReference>
<sequence length="158" mass="18260">MNENVVDILIYLYENYMDGEHAPPTDQHELRDELIQAGFPSTEISKAFDWLDELAENAQDQQHDTRQSHSLRIFTEEETTRLDVDSRGLLMFLEQNEILTLAARELVIDRALALDTAVIAEEELKWIILLVLMNQPGQEAAFARMEDMVYNEAPVFLH</sequence>
<reference evidence="2 3" key="1">
    <citation type="submission" date="2016-03" db="EMBL/GenBank/DDBJ databases">
        <title>Chemosynthetic sulphur-oxidizing symbionts of marine invertebrate animals are capable of nitrogen fixation.</title>
        <authorList>
            <person name="Petersen J.M."/>
            <person name="Kemper A."/>
            <person name="Gruber-Vodicka H."/>
            <person name="Cardini U."/>
            <person name="Geest Mvander."/>
            <person name="Kleiner M."/>
            <person name="Bulgheresi S."/>
            <person name="Fussmann M."/>
            <person name="Herbold C."/>
            <person name="Seah B.K.B."/>
            <person name="Antony C.Paul."/>
            <person name="Liu D."/>
            <person name="Belitz A."/>
            <person name="Weber M."/>
        </authorList>
    </citation>
    <scope>NUCLEOTIDE SEQUENCE [LARGE SCALE GENOMIC DNA]</scope>
    <source>
        <strain evidence="2">G_D</strain>
    </source>
</reference>
<dbReference type="EMBL" id="LVJZ01000003">
    <property type="protein sequence ID" value="ODB95859.1"/>
    <property type="molecule type" value="Genomic_DNA"/>
</dbReference>
<dbReference type="InterPro" id="IPR007456">
    <property type="entry name" value="Smg"/>
</dbReference>
<dbReference type="OrthoDB" id="9788984at2"/>
<accession>A0A1E2UMF5</accession>
<dbReference type="PANTHER" id="PTHR38692">
    <property type="entry name" value="PROTEIN SMG"/>
    <property type="match status" value="1"/>
</dbReference>
<evidence type="ECO:0000313" key="3">
    <source>
        <dbReference type="Proteomes" id="UP000094849"/>
    </source>
</evidence>
<dbReference type="RefSeq" id="WP_069003413.1">
    <property type="nucleotide sequence ID" value="NZ_LVJW01000006.1"/>
</dbReference>
<dbReference type="Proteomes" id="UP000094849">
    <property type="component" value="Unassembled WGS sequence"/>
</dbReference>
<evidence type="ECO:0000313" key="2">
    <source>
        <dbReference type="EMBL" id="ODB95859.1"/>
    </source>
</evidence>
<gene>
    <name evidence="1" type="primary">smg</name>
    <name evidence="2" type="ORF">A3196_03255</name>
</gene>
<dbReference type="AlphaFoldDB" id="A0A1E2UMF5"/>
<dbReference type="HAMAP" id="MF_00598">
    <property type="entry name" value="Smg"/>
    <property type="match status" value="1"/>
</dbReference>